<evidence type="ECO:0000256" key="11">
    <source>
        <dbReference type="ARBA" id="ARBA00023326"/>
    </source>
</evidence>
<dbReference type="CDD" id="cd02872">
    <property type="entry name" value="GH18_chitolectin_chitotriosidase"/>
    <property type="match status" value="1"/>
</dbReference>
<evidence type="ECO:0000256" key="8">
    <source>
        <dbReference type="ARBA" id="ARBA00023157"/>
    </source>
</evidence>
<keyword evidence="11" id="KW-0624">Polysaccharide degradation</keyword>
<dbReference type="SMART" id="SM00636">
    <property type="entry name" value="Glyco_18"/>
    <property type="match status" value="1"/>
</dbReference>
<dbReference type="InterPro" id="IPR029070">
    <property type="entry name" value="Chitinase_insertion_sf"/>
</dbReference>
<feature type="region of interest" description="Disordered" evidence="13">
    <location>
        <begin position="391"/>
        <end position="426"/>
    </location>
</feature>
<dbReference type="GO" id="GO:0000272">
    <property type="term" value="P:polysaccharide catabolic process"/>
    <property type="evidence" value="ECO:0007669"/>
    <property type="project" value="UniProtKB-KW"/>
</dbReference>
<dbReference type="Pfam" id="PF01607">
    <property type="entry name" value="CBM_14"/>
    <property type="match status" value="1"/>
</dbReference>
<evidence type="ECO:0000256" key="9">
    <source>
        <dbReference type="ARBA" id="ARBA00023277"/>
    </source>
</evidence>
<keyword evidence="8" id="KW-1015">Disulfide bond</keyword>
<dbReference type="PROSITE" id="PS51910">
    <property type="entry name" value="GH18_2"/>
    <property type="match status" value="1"/>
</dbReference>
<evidence type="ECO:0000313" key="17">
    <source>
        <dbReference type="EMBL" id="KAL0110196.1"/>
    </source>
</evidence>
<dbReference type="SUPFAM" id="SSF57625">
    <property type="entry name" value="Invertebrate chitin-binding proteins"/>
    <property type="match status" value="1"/>
</dbReference>
<dbReference type="Pfam" id="PF00704">
    <property type="entry name" value="Glyco_hydro_18"/>
    <property type="match status" value="1"/>
</dbReference>
<dbReference type="SMART" id="SM00494">
    <property type="entry name" value="ChtBD2"/>
    <property type="match status" value="1"/>
</dbReference>
<dbReference type="Proteomes" id="UP001430953">
    <property type="component" value="Unassembled WGS sequence"/>
</dbReference>
<evidence type="ECO:0000259" key="16">
    <source>
        <dbReference type="PROSITE" id="PS51910"/>
    </source>
</evidence>
<dbReference type="PANTHER" id="PTHR11177">
    <property type="entry name" value="CHITINASE"/>
    <property type="match status" value="1"/>
</dbReference>
<dbReference type="GO" id="GO:0006032">
    <property type="term" value="P:chitin catabolic process"/>
    <property type="evidence" value="ECO:0007669"/>
    <property type="project" value="UniProtKB-KW"/>
</dbReference>
<dbReference type="PANTHER" id="PTHR11177:SF360">
    <property type="entry name" value="CHITINASE 4-RELATED"/>
    <property type="match status" value="1"/>
</dbReference>
<dbReference type="Gene3D" id="3.20.20.80">
    <property type="entry name" value="Glycosidases"/>
    <property type="match status" value="1"/>
</dbReference>
<dbReference type="InterPro" id="IPR050314">
    <property type="entry name" value="Glycosyl_Hydrlase_18"/>
</dbReference>
<dbReference type="InterPro" id="IPR001579">
    <property type="entry name" value="Glyco_hydro_18_chit_AS"/>
</dbReference>
<evidence type="ECO:0000256" key="14">
    <source>
        <dbReference type="SAM" id="SignalP"/>
    </source>
</evidence>
<dbReference type="InterPro" id="IPR002557">
    <property type="entry name" value="Chitin-bd_dom"/>
</dbReference>
<gene>
    <name evidence="17" type="ORF">PUN28_013683</name>
</gene>
<dbReference type="EC" id="3.2.1.14" evidence="3"/>
<accession>A0AAW2F2I2</accession>
<keyword evidence="18" id="KW-1185">Reference proteome</keyword>
<evidence type="ECO:0000256" key="3">
    <source>
        <dbReference type="ARBA" id="ARBA00012729"/>
    </source>
</evidence>
<evidence type="ECO:0000256" key="5">
    <source>
        <dbReference type="ARBA" id="ARBA00022729"/>
    </source>
</evidence>
<dbReference type="PROSITE" id="PS01095">
    <property type="entry name" value="GH18_1"/>
    <property type="match status" value="1"/>
</dbReference>
<organism evidence="17 18">
    <name type="scientific">Cardiocondyla obscurior</name>
    <dbReference type="NCBI Taxonomy" id="286306"/>
    <lineage>
        <taxon>Eukaryota</taxon>
        <taxon>Metazoa</taxon>
        <taxon>Ecdysozoa</taxon>
        <taxon>Arthropoda</taxon>
        <taxon>Hexapoda</taxon>
        <taxon>Insecta</taxon>
        <taxon>Pterygota</taxon>
        <taxon>Neoptera</taxon>
        <taxon>Endopterygota</taxon>
        <taxon>Hymenoptera</taxon>
        <taxon>Apocrita</taxon>
        <taxon>Aculeata</taxon>
        <taxon>Formicoidea</taxon>
        <taxon>Formicidae</taxon>
        <taxon>Myrmicinae</taxon>
        <taxon>Cardiocondyla</taxon>
    </lineage>
</organism>
<dbReference type="AlphaFoldDB" id="A0AAW2F2I2"/>
<reference evidence="17 18" key="1">
    <citation type="submission" date="2023-03" db="EMBL/GenBank/DDBJ databases">
        <title>High recombination rates correlate with genetic variation in Cardiocondyla obscurior ants.</title>
        <authorList>
            <person name="Errbii M."/>
        </authorList>
    </citation>
    <scope>NUCLEOTIDE SEQUENCE [LARGE SCALE GENOMIC DNA]</scope>
    <source>
        <strain evidence="17">Alpha-2009</strain>
        <tissue evidence="17">Whole body</tissue>
    </source>
</reference>
<comment type="catalytic activity">
    <reaction evidence="1">
        <text>Random endo-hydrolysis of N-acetyl-beta-D-glucosaminide (1-&gt;4)-beta-linkages in chitin and chitodextrins.</text>
        <dbReference type="EC" id="3.2.1.14"/>
    </reaction>
</comment>
<dbReference type="SUPFAM" id="SSF51445">
    <property type="entry name" value="(Trans)glycosidases"/>
    <property type="match status" value="1"/>
</dbReference>
<proteinExistence type="inferred from homology"/>
<dbReference type="Gene3D" id="2.170.140.10">
    <property type="entry name" value="Chitin binding domain"/>
    <property type="match status" value="1"/>
</dbReference>
<dbReference type="InterPro" id="IPR001223">
    <property type="entry name" value="Glyco_hydro18_cat"/>
</dbReference>
<dbReference type="InterPro" id="IPR036508">
    <property type="entry name" value="Chitin-bd_dom_sf"/>
</dbReference>
<keyword evidence="7" id="KW-0146">Chitin degradation</keyword>
<keyword evidence="6 12" id="KW-0378">Hydrolase</keyword>
<dbReference type="Gene3D" id="3.10.50.10">
    <property type="match status" value="1"/>
</dbReference>
<keyword evidence="4" id="KW-0147">Chitin-binding</keyword>
<dbReference type="FunFam" id="3.20.20.80:FF:000097">
    <property type="entry name" value="Probable chitinase 2"/>
    <property type="match status" value="1"/>
</dbReference>
<dbReference type="InterPro" id="IPR011583">
    <property type="entry name" value="Chitinase_II/V-like_cat"/>
</dbReference>
<feature type="domain" description="GH18" evidence="16">
    <location>
        <begin position="23"/>
        <end position="391"/>
    </location>
</feature>
<comment type="similarity">
    <text evidence="2">Belongs to the glycosyl hydrolase 18 family. Chitinase class II subfamily.</text>
</comment>
<dbReference type="EMBL" id="JADYXP020000014">
    <property type="protein sequence ID" value="KAL0110196.1"/>
    <property type="molecule type" value="Genomic_DNA"/>
</dbReference>
<feature type="domain" description="Chitin-binding type-2" evidence="15">
    <location>
        <begin position="423"/>
        <end position="481"/>
    </location>
</feature>
<name>A0AAW2F2I2_9HYME</name>
<dbReference type="GO" id="GO:0008061">
    <property type="term" value="F:chitin binding"/>
    <property type="evidence" value="ECO:0007669"/>
    <property type="project" value="UniProtKB-KW"/>
</dbReference>
<keyword evidence="9" id="KW-0119">Carbohydrate metabolism</keyword>
<keyword evidence="10 12" id="KW-0326">Glycosidase</keyword>
<evidence type="ECO:0000256" key="7">
    <source>
        <dbReference type="ARBA" id="ARBA00023024"/>
    </source>
</evidence>
<dbReference type="FunFam" id="3.10.50.10:FF:000004">
    <property type="entry name" value="Chitinase 5"/>
    <property type="match status" value="1"/>
</dbReference>
<evidence type="ECO:0000256" key="2">
    <source>
        <dbReference type="ARBA" id="ARBA00009121"/>
    </source>
</evidence>
<protein>
    <recommendedName>
        <fullName evidence="3">chitinase</fullName>
        <ecNumber evidence="3">3.2.1.14</ecNumber>
    </recommendedName>
</protein>
<evidence type="ECO:0000256" key="10">
    <source>
        <dbReference type="ARBA" id="ARBA00023295"/>
    </source>
</evidence>
<dbReference type="GO" id="GO:0005576">
    <property type="term" value="C:extracellular region"/>
    <property type="evidence" value="ECO:0007669"/>
    <property type="project" value="InterPro"/>
</dbReference>
<feature type="chain" id="PRO_5043991116" description="chitinase" evidence="14">
    <location>
        <begin position="19"/>
        <end position="481"/>
    </location>
</feature>
<evidence type="ECO:0000256" key="1">
    <source>
        <dbReference type="ARBA" id="ARBA00000822"/>
    </source>
</evidence>
<dbReference type="GO" id="GO:0008843">
    <property type="term" value="F:endochitinase activity"/>
    <property type="evidence" value="ECO:0007669"/>
    <property type="project" value="UniProtKB-EC"/>
</dbReference>
<dbReference type="SUPFAM" id="SSF54556">
    <property type="entry name" value="Chitinase insertion domain"/>
    <property type="match status" value="1"/>
</dbReference>
<evidence type="ECO:0000259" key="15">
    <source>
        <dbReference type="PROSITE" id="PS50940"/>
    </source>
</evidence>
<sequence>MMNRWLLVFAALAALASASGSEKKIVCYFGSWAVYRPPGGKFDISYIQPNLCTHLIYTFVGISTEGDVRVLDSWQDLPDNWGKDGFGRFNKLRESSPGTKTLIAIGGWNEGSAKYSAVVANPTTRARFVKNVVEFVKKHDFDGFDLDWEYPNQRGGKPEDVQNYISLLKELRTEFDKHGLILSAAVAAAEPSASQSYDIAAMSKYLHFINIMAYDLHGAWEKVTGHNAPLYKRTGESGGDLKLNVDASVHYWLDNGCPPEKLILGVPFYGRAFTLADKNQNGLGAPTTGPGTAGPYTREGGMLGYNEICESFKQGGWTVVRHEEHRTPYAYKDNQWVGYDDVTSLTEKTAYINSLGLGGAMLWSIETDDFLGNCGEKYPLLKTLYAGLKGGAPVEPPKPTERPPQTTQQPPQTTQPPATAPPSGVCTKEGYVRDPQDCSVFYLCQNINGAYQPQRFNCASGLAFNPQNNACDYKQNVPGCN</sequence>
<evidence type="ECO:0000313" key="18">
    <source>
        <dbReference type="Proteomes" id="UP001430953"/>
    </source>
</evidence>
<evidence type="ECO:0000256" key="6">
    <source>
        <dbReference type="ARBA" id="ARBA00022801"/>
    </source>
</evidence>
<dbReference type="PROSITE" id="PS50940">
    <property type="entry name" value="CHIT_BIND_II"/>
    <property type="match status" value="1"/>
</dbReference>
<keyword evidence="5 14" id="KW-0732">Signal</keyword>
<feature type="signal peptide" evidence="14">
    <location>
        <begin position="1"/>
        <end position="18"/>
    </location>
</feature>
<comment type="caution">
    <text evidence="17">The sequence shown here is derived from an EMBL/GenBank/DDBJ whole genome shotgun (WGS) entry which is preliminary data.</text>
</comment>
<dbReference type="InterPro" id="IPR017853">
    <property type="entry name" value="GH"/>
</dbReference>
<evidence type="ECO:0000256" key="13">
    <source>
        <dbReference type="SAM" id="MobiDB-lite"/>
    </source>
</evidence>
<evidence type="ECO:0000256" key="4">
    <source>
        <dbReference type="ARBA" id="ARBA00022669"/>
    </source>
</evidence>
<evidence type="ECO:0000256" key="12">
    <source>
        <dbReference type="RuleBase" id="RU000489"/>
    </source>
</evidence>
<feature type="compositionally biased region" description="Low complexity" evidence="13">
    <location>
        <begin position="403"/>
        <end position="417"/>
    </location>
</feature>